<dbReference type="InterPro" id="IPR017036">
    <property type="entry name" value="Lmo0553-like"/>
</dbReference>
<dbReference type="RefSeq" id="WP_204654933.1">
    <property type="nucleotide sequence ID" value="NZ_JAFBFD010000045.1"/>
</dbReference>
<accession>A0ABV9MTA9</accession>
<proteinExistence type="predicted"/>
<keyword evidence="3" id="KW-1185">Reference proteome</keyword>
<dbReference type="InterPro" id="IPR000644">
    <property type="entry name" value="CBS_dom"/>
</dbReference>
<dbReference type="InterPro" id="IPR046342">
    <property type="entry name" value="CBS_dom_sf"/>
</dbReference>
<comment type="caution">
    <text evidence="2">The sequence shown here is derived from an EMBL/GenBank/DDBJ whole genome shotgun (WGS) entry which is preliminary data.</text>
</comment>
<name>A0ABV9MTA9_9ENTE</name>
<dbReference type="SUPFAM" id="SSF54631">
    <property type="entry name" value="CBS-domain pair"/>
    <property type="match status" value="1"/>
</dbReference>
<gene>
    <name evidence="2" type="primary">cbpA</name>
    <name evidence="2" type="ORF">ACFO5I_00595</name>
</gene>
<protein>
    <submittedName>
        <fullName evidence="2">Cyclic di-AMP binding protein CbpA</fullName>
    </submittedName>
</protein>
<evidence type="ECO:0000313" key="2">
    <source>
        <dbReference type="EMBL" id="MFC4718269.1"/>
    </source>
</evidence>
<evidence type="ECO:0000313" key="3">
    <source>
        <dbReference type="Proteomes" id="UP001595969"/>
    </source>
</evidence>
<dbReference type="PIRSF" id="PIRSF035040">
    <property type="entry name" value="UCP035040_CBS_Lmo0553"/>
    <property type="match status" value="1"/>
</dbReference>
<sequence>MLLESIVIPKNLMTIVNESQTLAEALEILEVSDNRCVPVLDDANRIFRGNIYKMHIYRHQATGGSMTLPVTFLLKNATKFIFLDSSYFNILFTMRDLPYIAVLNKKKEFVGVLTHEKMLHVLHEFWAVDQSGYIITLQTNGQPTDLAAITKIITKYSFILNLITLNTIPNSTKQELLITLPKSILPSNKEKILNRLQKKGYTIIDLENLIES</sequence>
<dbReference type="NCBIfam" id="NF038387">
    <property type="entry name" value="CBS_CbpA"/>
    <property type="match status" value="1"/>
</dbReference>
<reference evidence="3" key="1">
    <citation type="journal article" date="2019" name="Int. J. Syst. Evol. Microbiol.">
        <title>The Global Catalogue of Microorganisms (GCM) 10K type strain sequencing project: providing services to taxonomists for standard genome sequencing and annotation.</title>
        <authorList>
            <consortium name="The Broad Institute Genomics Platform"/>
            <consortium name="The Broad Institute Genome Sequencing Center for Infectious Disease"/>
            <person name="Wu L."/>
            <person name="Ma J."/>
        </authorList>
    </citation>
    <scope>NUCLEOTIDE SEQUENCE [LARGE SCALE GENOMIC DNA]</scope>
    <source>
        <strain evidence="3">CGMCC 1.19032</strain>
    </source>
</reference>
<dbReference type="Pfam" id="PF00571">
    <property type="entry name" value="CBS"/>
    <property type="match status" value="1"/>
</dbReference>
<organism evidence="2 3">
    <name type="scientific">Enterococcus lemanii</name>
    <dbReference type="NCBI Taxonomy" id="1159752"/>
    <lineage>
        <taxon>Bacteria</taxon>
        <taxon>Bacillati</taxon>
        <taxon>Bacillota</taxon>
        <taxon>Bacilli</taxon>
        <taxon>Lactobacillales</taxon>
        <taxon>Enterococcaceae</taxon>
        <taxon>Enterococcus</taxon>
    </lineage>
</organism>
<dbReference type="EMBL" id="JBHSGS010000005">
    <property type="protein sequence ID" value="MFC4718269.1"/>
    <property type="molecule type" value="Genomic_DNA"/>
</dbReference>
<evidence type="ECO:0000259" key="1">
    <source>
        <dbReference type="Pfam" id="PF00571"/>
    </source>
</evidence>
<feature type="domain" description="CBS" evidence="1">
    <location>
        <begin position="15"/>
        <end position="55"/>
    </location>
</feature>
<dbReference type="CDD" id="cd02205">
    <property type="entry name" value="CBS_pair_SF"/>
    <property type="match status" value="1"/>
</dbReference>
<dbReference type="Gene3D" id="3.10.580.10">
    <property type="entry name" value="CBS-domain"/>
    <property type="match status" value="1"/>
</dbReference>
<dbReference type="Proteomes" id="UP001595969">
    <property type="component" value="Unassembled WGS sequence"/>
</dbReference>